<protein>
    <recommendedName>
        <fullName evidence="3">BTB domain-containing protein</fullName>
    </recommendedName>
</protein>
<organism evidence="1 2">
    <name type="scientific">Rhypophila decipiens</name>
    <dbReference type="NCBI Taxonomy" id="261697"/>
    <lineage>
        <taxon>Eukaryota</taxon>
        <taxon>Fungi</taxon>
        <taxon>Dikarya</taxon>
        <taxon>Ascomycota</taxon>
        <taxon>Pezizomycotina</taxon>
        <taxon>Sordariomycetes</taxon>
        <taxon>Sordariomycetidae</taxon>
        <taxon>Sordariales</taxon>
        <taxon>Naviculisporaceae</taxon>
        <taxon>Rhypophila</taxon>
    </lineage>
</organism>
<gene>
    <name evidence="1" type="ORF">QBC37DRAFT_313970</name>
</gene>
<sequence>MDSVWVVLVPSLSPKTAPIFEIDPVGEVLIVVPPPSSDSGQPATLYHHDGIRIKVSAKHLCMASPVFKAKLSHFHPSTATQPDGRIHLRLATGLDPKAVYLVFSALHPGLPTRRLPKQLDSIETLAQVAVVVDRLGLLDSVEVYAERWINRLWKGAVGKYSSDWALWVYVASVFGREDIFEAASRKVIEEHSGGANFEELFSSLDLPLHIDVIRTLETRHIKLLTNAVNVVNTLMNQLMLVDSNCLCGTSLLGTLVTALSKTGLLKFHTHEGSQKHFNTSYADFSAAIQESTAKFGSWRPIVPTSVKTNPLGINGINGKLPTPASSPHWEHGDTGFDFPEHTCVVDELIGKLMPVFAR</sequence>
<reference evidence="1" key="2">
    <citation type="submission" date="2023-05" db="EMBL/GenBank/DDBJ databases">
        <authorList>
            <consortium name="Lawrence Berkeley National Laboratory"/>
            <person name="Steindorff A."/>
            <person name="Hensen N."/>
            <person name="Bonometti L."/>
            <person name="Westerberg I."/>
            <person name="Brannstrom I.O."/>
            <person name="Guillou S."/>
            <person name="Cros-Aarteil S."/>
            <person name="Calhoun S."/>
            <person name="Haridas S."/>
            <person name="Kuo A."/>
            <person name="Mondo S."/>
            <person name="Pangilinan J."/>
            <person name="Riley R."/>
            <person name="Labutti K."/>
            <person name="Andreopoulos B."/>
            <person name="Lipzen A."/>
            <person name="Chen C."/>
            <person name="Yanf M."/>
            <person name="Daum C."/>
            <person name="Ng V."/>
            <person name="Clum A."/>
            <person name="Ohm R."/>
            <person name="Martin F."/>
            <person name="Silar P."/>
            <person name="Natvig D."/>
            <person name="Lalanne C."/>
            <person name="Gautier V."/>
            <person name="Ament-Velasquez S.L."/>
            <person name="Kruys A."/>
            <person name="Hutchinson M.I."/>
            <person name="Powell A.J."/>
            <person name="Barry K."/>
            <person name="Miller A.N."/>
            <person name="Grigoriev I.V."/>
            <person name="Debuchy R."/>
            <person name="Gladieux P."/>
            <person name="Thoren M.H."/>
            <person name="Johannesson H."/>
        </authorList>
    </citation>
    <scope>NUCLEOTIDE SEQUENCE</scope>
    <source>
        <strain evidence="1">PSN293</strain>
    </source>
</reference>
<keyword evidence="2" id="KW-1185">Reference proteome</keyword>
<accession>A0AAN6Y8N3</accession>
<name>A0AAN6Y8N3_9PEZI</name>
<evidence type="ECO:0000313" key="1">
    <source>
        <dbReference type="EMBL" id="KAK4214698.1"/>
    </source>
</evidence>
<evidence type="ECO:0008006" key="3">
    <source>
        <dbReference type="Google" id="ProtNLM"/>
    </source>
</evidence>
<evidence type="ECO:0000313" key="2">
    <source>
        <dbReference type="Proteomes" id="UP001301769"/>
    </source>
</evidence>
<dbReference type="Proteomes" id="UP001301769">
    <property type="component" value="Unassembled WGS sequence"/>
</dbReference>
<reference evidence="1" key="1">
    <citation type="journal article" date="2023" name="Mol. Phylogenet. Evol.">
        <title>Genome-scale phylogeny and comparative genomics of the fungal order Sordariales.</title>
        <authorList>
            <person name="Hensen N."/>
            <person name="Bonometti L."/>
            <person name="Westerberg I."/>
            <person name="Brannstrom I.O."/>
            <person name="Guillou S."/>
            <person name="Cros-Aarteil S."/>
            <person name="Calhoun S."/>
            <person name="Haridas S."/>
            <person name="Kuo A."/>
            <person name="Mondo S."/>
            <person name="Pangilinan J."/>
            <person name="Riley R."/>
            <person name="LaButti K."/>
            <person name="Andreopoulos B."/>
            <person name="Lipzen A."/>
            <person name="Chen C."/>
            <person name="Yan M."/>
            <person name="Daum C."/>
            <person name="Ng V."/>
            <person name="Clum A."/>
            <person name="Steindorff A."/>
            <person name="Ohm R.A."/>
            <person name="Martin F."/>
            <person name="Silar P."/>
            <person name="Natvig D.O."/>
            <person name="Lalanne C."/>
            <person name="Gautier V."/>
            <person name="Ament-Velasquez S.L."/>
            <person name="Kruys A."/>
            <person name="Hutchinson M.I."/>
            <person name="Powell A.J."/>
            <person name="Barry K."/>
            <person name="Miller A.N."/>
            <person name="Grigoriev I.V."/>
            <person name="Debuchy R."/>
            <person name="Gladieux P."/>
            <person name="Hiltunen Thoren M."/>
            <person name="Johannesson H."/>
        </authorList>
    </citation>
    <scope>NUCLEOTIDE SEQUENCE</scope>
    <source>
        <strain evidence="1">PSN293</strain>
    </source>
</reference>
<comment type="caution">
    <text evidence="1">The sequence shown here is derived from an EMBL/GenBank/DDBJ whole genome shotgun (WGS) entry which is preliminary data.</text>
</comment>
<proteinExistence type="predicted"/>
<dbReference type="EMBL" id="MU858090">
    <property type="protein sequence ID" value="KAK4214698.1"/>
    <property type="molecule type" value="Genomic_DNA"/>
</dbReference>
<dbReference type="AlphaFoldDB" id="A0AAN6Y8N3"/>